<gene>
    <name evidence="4" type="ordered locus">Sta7437_2004</name>
</gene>
<dbReference type="PATRIC" id="fig|111780.3.peg.2095"/>
<organism evidence="4 5">
    <name type="scientific">Stanieria cyanosphaera (strain ATCC 29371 / PCC 7437)</name>
    <dbReference type="NCBI Taxonomy" id="111780"/>
    <lineage>
        <taxon>Bacteria</taxon>
        <taxon>Bacillati</taxon>
        <taxon>Cyanobacteriota</taxon>
        <taxon>Cyanophyceae</taxon>
        <taxon>Pleurocapsales</taxon>
        <taxon>Dermocarpellaceae</taxon>
        <taxon>Stanieria</taxon>
    </lineage>
</organism>
<accession>K9XU12</accession>
<name>K9XU12_STAC7</name>
<feature type="domain" description="GH141-like insertion" evidence="3">
    <location>
        <begin position="153"/>
        <end position="304"/>
    </location>
</feature>
<dbReference type="SUPFAM" id="SSF51126">
    <property type="entry name" value="Pectin lyase-like"/>
    <property type="match status" value="1"/>
</dbReference>
<dbReference type="Gene3D" id="2.160.20.10">
    <property type="entry name" value="Single-stranded right-handed beta-helix, Pectin lyase-like"/>
    <property type="match status" value="3"/>
</dbReference>
<evidence type="ECO:0000313" key="4">
    <source>
        <dbReference type="EMBL" id="AFZ35556.1"/>
    </source>
</evidence>
<keyword evidence="1" id="KW-0732">Signal</keyword>
<dbReference type="PANTHER" id="PTHR36453">
    <property type="entry name" value="SECRETED PROTEIN-RELATED"/>
    <property type="match status" value="1"/>
</dbReference>
<feature type="chain" id="PRO_5003938537" evidence="1">
    <location>
        <begin position="25"/>
        <end position="720"/>
    </location>
</feature>
<feature type="signal peptide" evidence="1">
    <location>
        <begin position="1"/>
        <end position="24"/>
    </location>
</feature>
<keyword evidence="5" id="KW-1185">Reference proteome</keyword>
<dbReference type="AlphaFoldDB" id="K9XU12"/>
<proteinExistence type="predicted"/>
<dbReference type="EMBL" id="CP003653">
    <property type="protein sequence ID" value="AFZ35556.1"/>
    <property type="molecule type" value="Genomic_DNA"/>
</dbReference>
<protein>
    <submittedName>
        <fullName evidence="4">Uncharacterized protein</fullName>
    </submittedName>
</protein>
<feature type="domain" description="Right handed beta helix" evidence="2">
    <location>
        <begin position="364"/>
        <end position="529"/>
    </location>
</feature>
<dbReference type="InterPro" id="IPR006626">
    <property type="entry name" value="PbH1"/>
</dbReference>
<dbReference type="KEGG" id="scs:Sta7437_2004"/>
<dbReference type="HOGENOM" id="CLU_022860_0_0_3"/>
<dbReference type="PANTHER" id="PTHR36453:SF1">
    <property type="entry name" value="RIGHT HANDED BETA HELIX DOMAIN-CONTAINING PROTEIN"/>
    <property type="match status" value="1"/>
</dbReference>
<evidence type="ECO:0000256" key="1">
    <source>
        <dbReference type="SAM" id="SignalP"/>
    </source>
</evidence>
<dbReference type="OrthoDB" id="3565729at2"/>
<dbReference type="eggNOG" id="COG3420">
    <property type="taxonomic scope" value="Bacteria"/>
</dbReference>
<dbReference type="InterPro" id="IPR011050">
    <property type="entry name" value="Pectin_lyase_fold/virulence"/>
</dbReference>
<reference evidence="5" key="1">
    <citation type="journal article" date="2013" name="Proc. Natl. Acad. Sci. U.S.A.">
        <title>Improving the coverage of the cyanobacterial phylum using diversity-driven genome sequencing.</title>
        <authorList>
            <person name="Shih P.M."/>
            <person name="Wu D."/>
            <person name="Latifi A."/>
            <person name="Axen S.D."/>
            <person name="Fewer D.P."/>
            <person name="Talla E."/>
            <person name="Calteau A."/>
            <person name="Cai F."/>
            <person name="Tandeau de Marsac N."/>
            <person name="Rippka R."/>
            <person name="Herdman M."/>
            <person name="Sivonen K."/>
            <person name="Coursin T."/>
            <person name="Laurent T."/>
            <person name="Goodwin L."/>
            <person name="Nolan M."/>
            <person name="Davenport K.W."/>
            <person name="Han C.S."/>
            <person name="Rubin E.M."/>
            <person name="Eisen J.A."/>
            <person name="Woyke T."/>
            <person name="Gugger M."/>
            <person name="Kerfeld C.A."/>
        </authorList>
    </citation>
    <scope>NUCLEOTIDE SEQUENCE [LARGE SCALE GENOMIC DNA]</scope>
    <source>
        <strain evidence="5">ATCC 29371 / PCC 7437</strain>
    </source>
</reference>
<dbReference type="InterPro" id="IPR048482">
    <property type="entry name" value="GH141_ins"/>
</dbReference>
<dbReference type="STRING" id="111780.Sta7437_2004"/>
<dbReference type="Pfam" id="PF13229">
    <property type="entry name" value="Beta_helix"/>
    <property type="match status" value="1"/>
</dbReference>
<dbReference type="SMART" id="SM00710">
    <property type="entry name" value="PbH1"/>
    <property type="match status" value="6"/>
</dbReference>
<dbReference type="Proteomes" id="UP000010473">
    <property type="component" value="Chromosome"/>
</dbReference>
<evidence type="ECO:0000259" key="3">
    <source>
        <dbReference type="Pfam" id="PF21231"/>
    </source>
</evidence>
<dbReference type="Pfam" id="PF21231">
    <property type="entry name" value="GH141_M"/>
    <property type="match status" value="1"/>
</dbReference>
<sequence>MNRRIFLTWIWLGFLASSSPRAIASIITQNKHHSDFNSSSNNSKAVVFYVATNGSDRWSGKRKRSNYAKQDGPFATLKRARDAIRELKHQQGGTLQQPVTVLLRGGTYFLSEPLILTPEDSGTADYPITYRAYPNEKPIISGGQPITNWKKQGDLWVANLPKVKQKQWYFRLLRVNEHWAIRARYPNFDPKHPLTGGWLYVDQPESVSEQSLRDRLPLSPDKFPNWQNWEGAEVHIFLKRNYGNAIFPVSDVDRDNHSLLGNFVNTSYPTDFGNRFLIENVREALDSPGEWYLDIKTGELLYWSTEADFPNNVEVVAPIMTKLIMLQGESQTESFVEHLNFQELTFTDTDYTLADYYFVSADAAIWLSATRQCTIENCFFTNLGGNAIWLEQHSHNNQIVSNQMKHLGNGGVVLWGKTENQPFDNLIAANEFEDLGKIYKHTSGVYVISGSGNKIAYNQIKHSSRYGIYLVSLGNDHYSHNNLIEFNEVIDSSLETVDTCAIGTLGRDQQPSNNIIRFNSIRNVVGMGTTTSGEIISPYFSWGFYLDDYSSKITIYGNIVVGTVLGAICLNGGKNNYVENNIFIDGLRMQIRLRTRDEFMTDNIFLRNIIVYKESDAKLWASAGTWRRDIISECDFNLYWQQEDLDIAKIKESITPEGNLNQWQAAGFDLNSLIAEPLFVAPEKDDFRLQSNSPAFKLGFQKIPVEQIGLKGFNSNQGKA</sequence>
<dbReference type="InterPro" id="IPR039448">
    <property type="entry name" value="Beta_helix"/>
</dbReference>
<evidence type="ECO:0000259" key="2">
    <source>
        <dbReference type="Pfam" id="PF13229"/>
    </source>
</evidence>
<evidence type="ECO:0000313" key="5">
    <source>
        <dbReference type="Proteomes" id="UP000010473"/>
    </source>
</evidence>
<dbReference type="InterPro" id="IPR012334">
    <property type="entry name" value="Pectin_lyas_fold"/>
</dbReference>
<dbReference type="RefSeq" id="WP_015193227.1">
    <property type="nucleotide sequence ID" value="NC_019748.1"/>
</dbReference>